<keyword evidence="1" id="KW-0472">Membrane</keyword>
<dbReference type="Pfam" id="PF11915">
    <property type="entry name" value="DUF3433"/>
    <property type="match status" value="2"/>
</dbReference>
<keyword evidence="1" id="KW-1133">Transmembrane helix</keyword>
<organism evidence="2 3">
    <name type="scientific">Karstenula rhodostoma CBS 690.94</name>
    <dbReference type="NCBI Taxonomy" id="1392251"/>
    <lineage>
        <taxon>Eukaryota</taxon>
        <taxon>Fungi</taxon>
        <taxon>Dikarya</taxon>
        <taxon>Ascomycota</taxon>
        <taxon>Pezizomycotina</taxon>
        <taxon>Dothideomycetes</taxon>
        <taxon>Pleosporomycetidae</taxon>
        <taxon>Pleosporales</taxon>
        <taxon>Massarineae</taxon>
        <taxon>Didymosphaeriaceae</taxon>
        <taxon>Karstenula</taxon>
    </lineage>
</organism>
<name>A0A9P4UGS0_9PLEO</name>
<gene>
    <name evidence="2" type="ORF">P171DRAFT_518289</name>
</gene>
<feature type="transmembrane region" description="Helical" evidence="1">
    <location>
        <begin position="175"/>
        <end position="194"/>
    </location>
</feature>
<dbReference type="Proteomes" id="UP000799764">
    <property type="component" value="Unassembled WGS sequence"/>
</dbReference>
<feature type="transmembrane region" description="Helical" evidence="1">
    <location>
        <begin position="752"/>
        <end position="777"/>
    </location>
</feature>
<dbReference type="EMBL" id="MU001495">
    <property type="protein sequence ID" value="KAF2448838.1"/>
    <property type="molecule type" value="Genomic_DNA"/>
</dbReference>
<feature type="transmembrane region" description="Helical" evidence="1">
    <location>
        <begin position="67"/>
        <end position="88"/>
    </location>
</feature>
<evidence type="ECO:0000256" key="1">
    <source>
        <dbReference type="SAM" id="Phobius"/>
    </source>
</evidence>
<comment type="caution">
    <text evidence="2">The sequence shown here is derived from an EMBL/GenBank/DDBJ whole genome shotgun (WGS) entry which is preliminary data.</text>
</comment>
<sequence>MAYVSISTNNEPSQHITESKLPGAHEQVFLHSTGYSKVPTQIEHTVPYLTDDQHSCRPPWIPYTLRLPFLTFMTSVSLSLCAITAALTGYSKYHNGLGNDDGSSALLFGWRFTPTIVAVIYARLIAMIFTDFRRTEPFAKMARSPTSASISVLHVPGAWWKMLVEAFSRKKNGGVINWPLANATTIFVIANLAISSMSASFLTTVETTILQTVPFQRRTLRTSAPLKLQASPDVFLSTTGSIVYNLSVDPWTLGEYTVLPFWPQGPDAAAMSGGGNKTETWETRTSVFRTKYNCGTMNATITPNNTRSFSATGHRQPALAGHDDTILINGTSKMDTTTLVSDSGCRFQIDMAPTMMANRVQSAVWGRALDPLDEIGMTWTEYMYSKNTTQGYIYVPGPYTYSFYEYSGPGSPFLRYSGSAACADKDIIHLSTQWVTTSNGRAEIFRGNYSQKAWECQLAVTTADIPVKYSVSQSGSDVTFDREEFGRKHVQMDNDILNATETRRLLHRSNWLSYLKPAHFKTDHSALLLSAEYQYDFDSMIQDDEVPRKAEAAVRTFLAALLQSSLALPDASETQTTSGRRALIVKCVEVFQGTGVALSVLYGICAVFLAALVRQCGATRRSLNLKSNPSTTEGVTDLIALGRWNRAAWKPLSIASADNTKKFLQNTKYSTDPKLQEHDHTSSLKSLDTSHKLESNTSVHEWKPTTLRMGSLISLAVYSILIAIGISILYDYATGNRLYQNLFVNQVELGEIAGHVARFTPFSIVPTFLAVLLGMWWDGIQQKFCQLQPFIAMTQPGGASWKDGPGMHYSATNWIKSSSRAAKNGHWLLFFVIVGNILCQIFVITASALFARETGYVSTETRLNTTTDLRRLPLIARAANSFSPDTQSPARTWSETNDTSLLSSADLERIFALNTNLGIYWTQDSTWLYGATNQIVHGGDDPAWSKDGWAFTPIELSQAMNNQSMTITTQAIRARATCSFTSQSYQVSDQDSWLLTYDLTNKNIWNTSANPQGIETGYYIGNYTLYGTPFYEGNGLPFCANKSDAVMTGAIWNDYSGDMPGRFPYRFSQWPINFTATWIEGDARSGFFLRDNFTQSLKKYDERLYPVTWGCADTETRLNLSMFTEVPKFQSVNCQPVMEIANARVIARQDGSISDFELMEEPQPYDDPWKDVFVSYTHNISDAGPPKRDGIQYRNVTSSYGIYFLSSLLKAPQIGFEMSDDETNAFGFDSLYPNYTRNGAPYFIREGHSGMDLMSYCMYYLADKNTTALLANTTLYSELVDKTIQTFFAHFAVGDANSTSRRAYTEVGEKMPDLGRKVVLDVKAKTLKQEDPEIYPPTDTNRDVGAQLRQRVQLLKMNHIATWLSFGILVSLLLTTIAIAFLHRRFLSPLHRNIESMADVMLLVAGSDHLLTLVKDRGVEALRQDDNLLVRLGWFRDETGKLRWGIEVFDSGDANAGSGQSLRVVWEDEDGSRTQSKWERVSTGLSNFSLGRKTMVS</sequence>
<keyword evidence="3" id="KW-1185">Reference proteome</keyword>
<dbReference type="PANTHER" id="PTHR37544">
    <property type="entry name" value="SPRAY-RELATED"/>
    <property type="match status" value="1"/>
</dbReference>
<accession>A0A9P4UGS0</accession>
<evidence type="ECO:0000313" key="3">
    <source>
        <dbReference type="Proteomes" id="UP000799764"/>
    </source>
</evidence>
<evidence type="ECO:0000313" key="2">
    <source>
        <dbReference type="EMBL" id="KAF2448838.1"/>
    </source>
</evidence>
<feature type="transmembrane region" description="Helical" evidence="1">
    <location>
        <begin position="1360"/>
        <end position="1382"/>
    </location>
</feature>
<feature type="transmembrane region" description="Helical" evidence="1">
    <location>
        <begin position="712"/>
        <end position="732"/>
    </location>
</feature>
<keyword evidence="1" id="KW-0812">Transmembrane</keyword>
<feature type="transmembrane region" description="Helical" evidence="1">
    <location>
        <begin position="827"/>
        <end position="851"/>
    </location>
</feature>
<dbReference type="OrthoDB" id="3248909at2759"/>
<protein>
    <submittedName>
        <fullName evidence="2">Uncharacterized protein</fullName>
    </submittedName>
</protein>
<feature type="transmembrane region" description="Helical" evidence="1">
    <location>
        <begin position="590"/>
        <end position="613"/>
    </location>
</feature>
<dbReference type="InterPro" id="IPR021840">
    <property type="entry name" value="DUF3433"/>
</dbReference>
<reference evidence="2" key="1">
    <citation type="journal article" date="2020" name="Stud. Mycol.">
        <title>101 Dothideomycetes genomes: a test case for predicting lifestyles and emergence of pathogens.</title>
        <authorList>
            <person name="Haridas S."/>
            <person name="Albert R."/>
            <person name="Binder M."/>
            <person name="Bloem J."/>
            <person name="Labutti K."/>
            <person name="Salamov A."/>
            <person name="Andreopoulos B."/>
            <person name="Baker S."/>
            <person name="Barry K."/>
            <person name="Bills G."/>
            <person name="Bluhm B."/>
            <person name="Cannon C."/>
            <person name="Castanera R."/>
            <person name="Culley D."/>
            <person name="Daum C."/>
            <person name="Ezra D."/>
            <person name="Gonzalez J."/>
            <person name="Henrissat B."/>
            <person name="Kuo A."/>
            <person name="Liang C."/>
            <person name="Lipzen A."/>
            <person name="Lutzoni F."/>
            <person name="Magnuson J."/>
            <person name="Mondo S."/>
            <person name="Nolan M."/>
            <person name="Ohm R."/>
            <person name="Pangilinan J."/>
            <person name="Park H.-J."/>
            <person name="Ramirez L."/>
            <person name="Alfaro M."/>
            <person name="Sun H."/>
            <person name="Tritt A."/>
            <person name="Yoshinaga Y."/>
            <person name="Zwiers L.-H."/>
            <person name="Turgeon B."/>
            <person name="Goodwin S."/>
            <person name="Spatafora J."/>
            <person name="Crous P."/>
            <person name="Grigoriev I."/>
        </authorList>
    </citation>
    <scope>NUCLEOTIDE SEQUENCE</scope>
    <source>
        <strain evidence="2">CBS 690.94</strain>
    </source>
</reference>
<feature type="transmembrane region" description="Helical" evidence="1">
    <location>
        <begin position="108"/>
        <end position="130"/>
    </location>
</feature>
<proteinExistence type="predicted"/>
<dbReference type="PANTHER" id="PTHR37544:SF3">
    <property type="entry name" value="SPRAY"/>
    <property type="match status" value="1"/>
</dbReference>